<dbReference type="PANTHER" id="PTHR36698:SF2">
    <property type="entry name" value="MCE_MLAD DOMAIN-CONTAINING PROTEIN"/>
    <property type="match status" value="1"/>
</dbReference>
<dbReference type="EMBL" id="FOQH01000008">
    <property type="protein sequence ID" value="SFI65990.1"/>
    <property type="molecule type" value="Genomic_DNA"/>
</dbReference>
<dbReference type="Proteomes" id="UP000199377">
    <property type="component" value="Unassembled WGS sequence"/>
</dbReference>
<sequence length="707" mass="73895">METRANYVLIGAFALAGLIGALGFLLWLAKVQVDRSYAYYDILFESVSGLNEAGDVRFNGLPVGQVVSLGLDQDDPSKVRVTVEIDASTPVKTDTEATLEMAGVTGVSYVSLSGGTAEAELLRDQPGRQVIPSKGSAFQSLLEGAPALLNQAVDLLEDVKGFVNDQNQQAVTDILANVADASSKLNSTLTTVDTLSTDVGAAAQKLTDFTDRLEALANTADETLRTATDAIEKSKATIDAATATIDTAGEAFASADVLMKDRIPGLLTQGETTLKAAEDAVRGVQEQVGRTIETADALMQTRVPEAVDRVSEAALALQTTTTALGGRAAETLDRFAEAGAEAALRLREAEQTLADLKTSMANADRLMASLQETSDSVNALAQGDGAALIGEARTALTSADRLMNEQLAPLAETARQTTINLDQRIAVIAEDATRLIETTQTRLDATQEVMAKASVAIDQATATMASIQQTSDGIDELARGDGAALVAEARTAAAEARQAIQSINLVVQSDVPALVAEVRAAATTANTAIQKVSVDVSTFTGKLDPLALEAEQALATASATFANANGTLAAITEAMGKADGALTAAQATFDNVNGLVEGDIAATIADVRQAVGSLEGTVEQMSADFAAITGDVKGAAGSANQLIGSLSQTLERNKYQVDDFLRTGLPQLVRFIEEGRRLISNLERISNRVERDPARFILGTQSSEISR</sequence>
<reference evidence="4 5" key="1">
    <citation type="submission" date="2016-10" db="EMBL/GenBank/DDBJ databases">
        <authorList>
            <person name="de Groot N.N."/>
        </authorList>
    </citation>
    <scope>NUCLEOTIDE SEQUENCE [LARGE SCALE GENOMIC DNA]</scope>
    <source>
        <strain evidence="4 5">CGMCC 1.11030</strain>
    </source>
</reference>
<organism evidence="4 5">
    <name type="scientific">Albimonas pacifica</name>
    <dbReference type="NCBI Taxonomy" id="1114924"/>
    <lineage>
        <taxon>Bacteria</taxon>
        <taxon>Pseudomonadati</taxon>
        <taxon>Pseudomonadota</taxon>
        <taxon>Alphaproteobacteria</taxon>
        <taxon>Rhodobacterales</taxon>
        <taxon>Paracoccaceae</taxon>
        <taxon>Albimonas</taxon>
    </lineage>
</organism>
<dbReference type="RefSeq" id="WP_092861989.1">
    <property type="nucleotide sequence ID" value="NZ_FOQH01000008.1"/>
</dbReference>
<evidence type="ECO:0000259" key="3">
    <source>
        <dbReference type="Pfam" id="PF02470"/>
    </source>
</evidence>
<dbReference type="OrthoDB" id="9808689at2"/>
<accession>A0A1I3K101</accession>
<protein>
    <submittedName>
        <fullName evidence="4">Phospholipid/cholesterol/gamma-HCH transport system substrate-binding protein</fullName>
    </submittedName>
</protein>
<evidence type="ECO:0000313" key="5">
    <source>
        <dbReference type="Proteomes" id="UP000199377"/>
    </source>
</evidence>
<dbReference type="STRING" id="1114924.SAMN05216258_108243"/>
<evidence type="ECO:0000256" key="1">
    <source>
        <dbReference type="SAM" id="Coils"/>
    </source>
</evidence>
<evidence type="ECO:0000313" key="4">
    <source>
        <dbReference type="EMBL" id="SFI65990.1"/>
    </source>
</evidence>
<feature type="coiled-coil region" evidence="1">
    <location>
        <begin position="346"/>
        <end position="373"/>
    </location>
</feature>
<dbReference type="Pfam" id="PF02470">
    <property type="entry name" value="MlaD"/>
    <property type="match status" value="1"/>
</dbReference>
<feature type="domain" description="Mce/MlaD" evidence="3">
    <location>
        <begin position="39"/>
        <end position="115"/>
    </location>
</feature>
<dbReference type="InterPro" id="IPR003399">
    <property type="entry name" value="Mce/MlaD"/>
</dbReference>
<gene>
    <name evidence="4" type="ORF">SAMN05216258_108243</name>
</gene>
<evidence type="ECO:0000256" key="2">
    <source>
        <dbReference type="SAM" id="Phobius"/>
    </source>
</evidence>
<keyword evidence="1" id="KW-0175">Coiled coil</keyword>
<name>A0A1I3K101_9RHOB</name>
<dbReference type="AlphaFoldDB" id="A0A1I3K101"/>
<proteinExistence type="predicted"/>
<keyword evidence="5" id="KW-1185">Reference proteome</keyword>
<dbReference type="PANTHER" id="PTHR36698">
    <property type="entry name" value="BLL5892 PROTEIN"/>
    <property type="match status" value="1"/>
</dbReference>
<keyword evidence="2" id="KW-1133">Transmembrane helix</keyword>
<keyword evidence="2" id="KW-0472">Membrane</keyword>
<feature type="transmembrane region" description="Helical" evidence="2">
    <location>
        <begin position="7"/>
        <end position="29"/>
    </location>
</feature>
<keyword evidence="2" id="KW-0812">Transmembrane</keyword>